<sequence>MAESLRNSGSSNPPSVSPLPPAPPPLPPQKYAIKATSALARFAHPFFYGSRPPSPQQGSTRVTSAISPGLKHSASVPGASPVLSHKTGIPLAALDVSPQRTHAVLAGREILRTIKVTSDHCSEDTNIRSAIIGYSAAHNASPAALASKFKDQLSAKDVKWSHGEYSTVIATAATNGRIAIFDLNRAGVELGRFHEHMRQVHRLAFNPHRGAWLLSGSQDATIRMWDLRVFSGARGVVNFGSKHCFNGHSEAVRDIRWSPADGVEFATATDSGAIQRWDVRKENAPLMKINAHEKACSAIDWHPDGKHLVSASADRLIKVWDFSLSDRRQKPCFQLRAPQSVMNARWRPASWTGNDQVGDWQSTQVVTSYDQEDPRIHLWDLRRPHIPFREFDHHNRSVTDLLWFSSDLLWSVNGEGVFTRADMNHAPQVIQRRRPCAMAWNPNGGLAFTRQRPRCQLQSTNFGIEEFLERGSQPGANDKNASFPDDATDEPPTNRKRSNRIPYARLSKSLSGTSSISEDDIPQVVPLEKAVAKTGVYKPIDTGVIGSIPSVTVDQDIFTYLVKNYSPLITNHFPEGVSASAVDSFLDSFEHNAIQADCAGFFKLGRTWRVAKYAVSVEFAARAHEQQTDKSTDISHLHGNEHIGEKISANKESITGTISTHLFEDETDTKYRSLATPEIDVESDIATPLARPLPEAAPDEFGDDDNEKENFKQDWTELPPLPPAVLPSKNWVSDHKRPTSDNRPENIEDDEPEIKDGLLTPKRLSHEHLRCSDAGQNESYTDGHRSAPRTINSRGTWRHQEDSDFEHHNSSPSHDYGRQLEEKSDVLNDYESLPKGVMPPNTLSHGGPPPHRPIPYARHDSGESFSMFSASTDSSHYTAYLTDRPSSPQRKSDISHLGDSPWSAVEESLLQSIPEHEDDSPSKSRERINSDASISEKSYEVIPTEVHNIHLDRPLAPLPFLAESAPIPVAKEYFSFEGLFASPATHLFQDGKKPTQSYPPWSPQAVIREAIRYYAASSTVDFVSAVHFLHKLHVVFRSLDNIMPYEERELIIQSYHDQLLRREMYVEAAEIRRQCVPTYPAVYDYALKDIFINVYCFQCNKPYDNPVRNNRLCHRCNVAQPPCTICMSRTPPEKWIMQAAALSDNSSQKPKYSSVLQSRPERSPASIPLSGAPILHGHAPEPRLKATTRTGGWTLWTWCQGCGHGAHTACQLIWLSDMSLSEGCCATPGCDHDCGPGPLRDKYQASKKKSRDAQSLRCPSAVFAKRDSWTAGESKAVERVRGMLGTVGSAGLGSAASSPATVMTSPDASAVLSPKKVRLVTPGEQGRQQGTKINTNRRRGGNILRGGGRERLG</sequence>
<organism evidence="1">
    <name type="scientific">Ophidiomyces ophidiicola</name>
    <dbReference type="NCBI Taxonomy" id="1387563"/>
    <lineage>
        <taxon>Eukaryota</taxon>
        <taxon>Fungi</taxon>
        <taxon>Dikarya</taxon>
        <taxon>Ascomycota</taxon>
        <taxon>Pezizomycotina</taxon>
        <taxon>Eurotiomycetes</taxon>
        <taxon>Eurotiomycetidae</taxon>
        <taxon>Onygenales</taxon>
        <taxon>Onygenaceae</taxon>
        <taxon>Ophidiomyces</taxon>
    </lineage>
</organism>
<proteinExistence type="predicted"/>
<evidence type="ECO:0000313" key="1">
    <source>
        <dbReference type="EMBL" id="KAI2385156.1"/>
    </source>
</evidence>
<accession>A0ACB8UUK3</accession>
<dbReference type="EMBL" id="JALBCA010000062">
    <property type="protein sequence ID" value="KAI2385156.1"/>
    <property type="molecule type" value="Genomic_DNA"/>
</dbReference>
<comment type="caution">
    <text evidence="1">The sequence shown here is derived from an EMBL/GenBank/DDBJ whole genome shotgun (WGS) entry which is preliminary data.</text>
</comment>
<reference evidence="1" key="1">
    <citation type="journal article" date="2022" name="bioRxiv">
        <title>Population genetic analysis of Ophidiomyces ophidiicola, the causative agent of snake fungal disease, indicates recent introductions to the USA.</title>
        <authorList>
            <person name="Ladner J.T."/>
            <person name="Palmer J.M."/>
            <person name="Ettinger C.L."/>
            <person name="Stajich J.E."/>
            <person name="Farrell T.M."/>
            <person name="Glorioso B.M."/>
            <person name="Lawson B."/>
            <person name="Price S.J."/>
            <person name="Stengle A.G."/>
            <person name="Grear D.A."/>
            <person name="Lorch J.M."/>
        </authorList>
    </citation>
    <scope>NUCLEOTIDE SEQUENCE</scope>
    <source>
        <strain evidence="1">NWHC 24266-5</strain>
    </source>
</reference>
<protein>
    <submittedName>
        <fullName evidence="1">SEA (Seh1-associated) complex subunit</fullName>
    </submittedName>
</protein>
<name>A0ACB8UUK3_9EURO</name>
<gene>
    <name evidence="1" type="primary">RTC1</name>
    <name evidence="1" type="ORF">LOY88_004241</name>
</gene>